<keyword evidence="5" id="KW-1133">Transmembrane helix</keyword>
<evidence type="ECO:0008006" key="9">
    <source>
        <dbReference type="Google" id="ProtNLM"/>
    </source>
</evidence>
<dbReference type="GO" id="GO:0008324">
    <property type="term" value="F:monoatomic cation transmembrane transporter activity"/>
    <property type="evidence" value="ECO:0007669"/>
    <property type="project" value="InterPro"/>
</dbReference>
<evidence type="ECO:0000256" key="1">
    <source>
        <dbReference type="ARBA" id="ARBA00004651"/>
    </source>
</evidence>
<protein>
    <recommendedName>
        <fullName evidence="9">Cation transporter</fullName>
    </recommendedName>
</protein>
<dbReference type="AlphaFoldDB" id="A0A1T2L4P9"/>
<gene>
    <name evidence="7" type="ORF">BOW52_06475</name>
</gene>
<proteinExistence type="inferred from homology"/>
<keyword evidence="6" id="KW-0472">Membrane</keyword>
<evidence type="ECO:0000256" key="6">
    <source>
        <dbReference type="ARBA" id="ARBA00023136"/>
    </source>
</evidence>
<reference evidence="7 8" key="1">
    <citation type="submission" date="2016-11" db="EMBL/GenBank/DDBJ databases">
        <title>Mixed transmission modes and dynamic genome evolution in an obligate animal-bacterial symbiosis.</title>
        <authorList>
            <person name="Russell S.L."/>
            <person name="Corbett-Detig R.B."/>
            <person name="Cavanaugh C.M."/>
        </authorList>
    </citation>
    <scope>NUCLEOTIDE SEQUENCE [LARGE SCALE GENOMIC DNA]</scope>
    <source>
        <strain evidence="7">Sp-SM6</strain>
    </source>
</reference>
<dbReference type="Pfam" id="PF01899">
    <property type="entry name" value="MNHE"/>
    <property type="match status" value="1"/>
</dbReference>
<evidence type="ECO:0000256" key="4">
    <source>
        <dbReference type="ARBA" id="ARBA00022692"/>
    </source>
</evidence>
<evidence type="ECO:0000313" key="8">
    <source>
        <dbReference type="Proteomes" id="UP000190198"/>
    </source>
</evidence>
<evidence type="ECO:0000256" key="3">
    <source>
        <dbReference type="ARBA" id="ARBA00022475"/>
    </source>
</evidence>
<evidence type="ECO:0000313" key="7">
    <source>
        <dbReference type="EMBL" id="OOZ40041.1"/>
    </source>
</evidence>
<dbReference type="PANTHER" id="PTHR34584">
    <property type="entry name" value="NA(+)/H(+) ANTIPORTER SUBUNIT E1"/>
    <property type="match status" value="1"/>
</dbReference>
<name>A0A1T2L4P9_9GAMM</name>
<dbReference type="PANTHER" id="PTHR34584:SF1">
    <property type="entry name" value="NA(+)_H(+) ANTIPORTER SUBUNIT E1"/>
    <property type="match status" value="1"/>
</dbReference>
<accession>A0A1T2L4P9</accession>
<dbReference type="RefSeq" id="WP_078476984.1">
    <property type="nucleotide sequence ID" value="NZ_MPRK01000103.1"/>
</dbReference>
<keyword evidence="4" id="KW-0812">Transmembrane</keyword>
<dbReference type="PIRSF" id="PIRSF019239">
    <property type="entry name" value="MrpE"/>
    <property type="match status" value="1"/>
</dbReference>
<comment type="subcellular location">
    <subcellularLocation>
        <location evidence="1">Cell membrane</location>
        <topology evidence="1">Multi-pass membrane protein</topology>
    </subcellularLocation>
</comment>
<dbReference type="OrthoDB" id="9807187at2"/>
<organism evidence="7 8">
    <name type="scientific">Solemya elarraichensis gill symbiont</name>
    <dbReference type="NCBI Taxonomy" id="1918949"/>
    <lineage>
        <taxon>Bacteria</taxon>
        <taxon>Pseudomonadati</taxon>
        <taxon>Pseudomonadota</taxon>
        <taxon>Gammaproteobacteria</taxon>
        <taxon>sulfur-oxidizing symbionts</taxon>
    </lineage>
</organism>
<comment type="caution">
    <text evidence="7">The sequence shown here is derived from an EMBL/GenBank/DDBJ whole genome shotgun (WGS) entry which is preliminary data.</text>
</comment>
<evidence type="ECO:0000256" key="2">
    <source>
        <dbReference type="ARBA" id="ARBA00006228"/>
    </source>
</evidence>
<sequence length="158" mass="17516">MKGIISLFITLVVIWLLLSGHTNPLLLSLGLASILVTLYIDHRMDVVDKDGQRVKYPLRMVTYFPWLVWEMVKTNIAVARMILDPKMPISPNLITVKTSQPGDLGKTIYANSITLTPGTVSMSVDGDEILVHAIDKETADDLMTGEMDRRVSCVVGEC</sequence>
<dbReference type="Proteomes" id="UP000190198">
    <property type="component" value="Unassembled WGS sequence"/>
</dbReference>
<keyword evidence="3" id="KW-1003">Cell membrane</keyword>
<dbReference type="EMBL" id="MPRK01000103">
    <property type="protein sequence ID" value="OOZ40041.1"/>
    <property type="molecule type" value="Genomic_DNA"/>
</dbReference>
<dbReference type="GO" id="GO:0005886">
    <property type="term" value="C:plasma membrane"/>
    <property type="evidence" value="ECO:0007669"/>
    <property type="project" value="UniProtKB-SubCell"/>
</dbReference>
<evidence type="ECO:0000256" key="5">
    <source>
        <dbReference type="ARBA" id="ARBA00022989"/>
    </source>
</evidence>
<comment type="similarity">
    <text evidence="2">Belongs to the CPA3 antiporters (TC 2.A.63) subunit E family.</text>
</comment>
<keyword evidence="8" id="KW-1185">Reference proteome</keyword>
<dbReference type="InterPro" id="IPR002758">
    <property type="entry name" value="Cation_antiport_E"/>
</dbReference>